<dbReference type="GeneID" id="28851247"/>
<feature type="signal peptide" evidence="1">
    <location>
        <begin position="1"/>
        <end position="19"/>
    </location>
</feature>
<dbReference type="KEGG" id="pchm:VFPPC_08570"/>
<keyword evidence="3" id="KW-1185">Reference proteome</keyword>
<dbReference type="RefSeq" id="XP_018144211.1">
    <property type="nucleotide sequence ID" value="XM_018287253.1"/>
</dbReference>
<comment type="caution">
    <text evidence="2">The sequence shown here is derived from an EMBL/GenBank/DDBJ whole genome shotgun (WGS) entry which is preliminary data.</text>
</comment>
<dbReference type="Proteomes" id="UP000078397">
    <property type="component" value="Unassembled WGS sequence"/>
</dbReference>
<name>A0A179FNH2_METCM</name>
<evidence type="ECO:0000313" key="2">
    <source>
        <dbReference type="EMBL" id="OAQ67124.1"/>
    </source>
</evidence>
<dbReference type="EMBL" id="LSBJ02000004">
    <property type="protein sequence ID" value="OAQ67124.1"/>
    <property type="molecule type" value="Genomic_DNA"/>
</dbReference>
<dbReference type="AlphaFoldDB" id="A0A179FNH2"/>
<gene>
    <name evidence="2" type="ORF">VFPPC_08570</name>
</gene>
<proteinExistence type="predicted"/>
<protein>
    <submittedName>
        <fullName evidence="2">Uncharacterized protein</fullName>
    </submittedName>
</protein>
<organism evidence="2 3">
    <name type="scientific">Pochonia chlamydosporia 170</name>
    <dbReference type="NCBI Taxonomy" id="1380566"/>
    <lineage>
        <taxon>Eukaryota</taxon>
        <taxon>Fungi</taxon>
        <taxon>Dikarya</taxon>
        <taxon>Ascomycota</taxon>
        <taxon>Pezizomycotina</taxon>
        <taxon>Sordariomycetes</taxon>
        <taxon>Hypocreomycetidae</taxon>
        <taxon>Hypocreales</taxon>
        <taxon>Clavicipitaceae</taxon>
        <taxon>Pochonia</taxon>
    </lineage>
</organism>
<feature type="chain" id="PRO_5008101895" evidence="1">
    <location>
        <begin position="20"/>
        <end position="141"/>
    </location>
</feature>
<evidence type="ECO:0000256" key="1">
    <source>
        <dbReference type="SAM" id="SignalP"/>
    </source>
</evidence>
<keyword evidence="1" id="KW-0732">Signal</keyword>
<sequence>MLFKSAVILVLGGLQVSHGAPYNTTVLEPESELNPRASGQTYFTADGYGDANCGGNKFWSYEVSWGTAEKCLSEKKEIRSVWVHNYGNCPDGKVRIIHHSEGSDCTTKYTLKSYGVKRGDCLNFQELGGAVFLVCDGRGWN</sequence>
<reference evidence="2 3" key="1">
    <citation type="journal article" date="2016" name="PLoS Pathog.">
        <title>Biosynthesis of antibiotic leucinostatins in bio-control fungus Purpureocillium lilacinum and their inhibition on phytophthora revealed by genome mining.</title>
        <authorList>
            <person name="Wang G."/>
            <person name="Liu Z."/>
            <person name="Lin R."/>
            <person name="Li E."/>
            <person name="Mao Z."/>
            <person name="Ling J."/>
            <person name="Yang Y."/>
            <person name="Yin W.B."/>
            <person name="Xie B."/>
        </authorList>
    </citation>
    <scope>NUCLEOTIDE SEQUENCE [LARGE SCALE GENOMIC DNA]</scope>
    <source>
        <strain evidence="2">170</strain>
    </source>
</reference>
<evidence type="ECO:0000313" key="3">
    <source>
        <dbReference type="Proteomes" id="UP000078397"/>
    </source>
</evidence>
<accession>A0A179FNH2</accession>